<dbReference type="SUPFAM" id="SSF52540">
    <property type="entry name" value="P-loop containing nucleoside triphosphate hydrolases"/>
    <property type="match status" value="1"/>
</dbReference>
<name>A0A7X1F8G8_9SPHN</name>
<dbReference type="AlphaFoldDB" id="A0A7X1F8G8"/>
<evidence type="ECO:0000259" key="1">
    <source>
        <dbReference type="Pfam" id="PF08707"/>
    </source>
</evidence>
<feature type="domain" description="Primase C-terminal 2" evidence="1">
    <location>
        <begin position="238"/>
        <end position="314"/>
    </location>
</feature>
<keyword evidence="3" id="KW-1185">Reference proteome</keyword>
<dbReference type="EMBL" id="JACLAU010000018">
    <property type="protein sequence ID" value="MBC2652362.1"/>
    <property type="molecule type" value="Genomic_DNA"/>
</dbReference>
<evidence type="ECO:0000313" key="3">
    <source>
        <dbReference type="Proteomes" id="UP000520156"/>
    </source>
</evidence>
<protein>
    <submittedName>
        <fullName evidence="2">AAA family ATPase</fullName>
    </submittedName>
</protein>
<dbReference type="InterPro" id="IPR027417">
    <property type="entry name" value="P-loop_NTPase"/>
</dbReference>
<dbReference type="Pfam" id="PF08707">
    <property type="entry name" value="PriCT_2"/>
    <property type="match status" value="1"/>
</dbReference>
<comment type="caution">
    <text evidence="2">The sequence shown here is derived from an EMBL/GenBank/DDBJ whole genome shotgun (WGS) entry which is preliminary data.</text>
</comment>
<proteinExistence type="predicted"/>
<organism evidence="2 3">
    <name type="scientific">Novosphingobium aerophilum</name>
    <dbReference type="NCBI Taxonomy" id="2839843"/>
    <lineage>
        <taxon>Bacteria</taxon>
        <taxon>Pseudomonadati</taxon>
        <taxon>Pseudomonadota</taxon>
        <taxon>Alphaproteobacteria</taxon>
        <taxon>Sphingomonadales</taxon>
        <taxon>Sphingomonadaceae</taxon>
        <taxon>Novosphingobium</taxon>
    </lineage>
</organism>
<evidence type="ECO:0000313" key="2">
    <source>
        <dbReference type="EMBL" id="MBC2652362.1"/>
    </source>
</evidence>
<dbReference type="Proteomes" id="UP000520156">
    <property type="component" value="Unassembled WGS sequence"/>
</dbReference>
<accession>A0A7X1F8G8</accession>
<sequence length="702" mass="75704">MSALGASRDFWQHLVEAGMAADLLPVVCDLAVPIRPGSKLSALGKVPSAIDGQGMAHGFKNWTRKVATADEIEAWSSDDRLGICMQMRQCKVFDVDIEDQVLADQVEDLLRPFIADLAGVSSDRVPLRYRENSSKFALIVRCDAALPKRVIGLDGTNKIEFLGNGQQAMIAGTHPSGSRINWEILPTEAPTLTADQINTIWSRLEEKFGAEQSSIAALDDFTAGREPCLGLTVEEMEALLASLDPDMGRDEWIRVGMALHHECKGDDTGFAIWDDWSSNGGKYTSEEHLRVQWGSFKLVPGKRSVTMATVMKMAREAQKPLLAEDVRNLWEGVADDQQGHSGVMTPEGYTGKFRIYHVSHPDLHKPMEWFIKGVLPKSDLIVLYGASGSGKSFVAFDMAAAIARGIPWQGCRVKRAKVVFVVAEGAGGMKNRVNAYCQHHGLEPADLDIGFVLAAPNVLDNGDVSELAKSIKLGGADIFVIDTFAQVTPGANENSGEDMGVALRNLRTITELTGATAWVIHHSGKDAARGARGWSGIRAAADAEIEISVSGSGRLISLTKMKDGDDSKRWGFRLATVALGTDSDGDPISSCVVEYVDRPRTPIAAPPEPKGATEKRVLETARACGAATPEGALSTAVIGGAVNAIPYDPAPPEGAKRPRDQRRSHVVRALSRLCDKGFLVTVGERLFVPGFQHFAGYVNVGD</sequence>
<reference evidence="2 3" key="1">
    <citation type="submission" date="2020-08" db="EMBL/GenBank/DDBJ databases">
        <title>The genome sequence of Novosphingobium flavum 4Y4.</title>
        <authorList>
            <person name="Liu Y."/>
        </authorList>
    </citation>
    <scope>NUCLEOTIDE SEQUENCE [LARGE SCALE GENOMIC DNA]</scope>
    <source>
        <strain evidence="2 3">4Y4</strain>
    </source>
</reference>
<dbReference type="Gene3D" id="3.40.50.300">
    <property type="entry name" value="P-loop containing nucleotide triphosphate hydrolases"/>
    <property type="match status" value="1"/>
</dbReference>
<dbReference type="RefSeq" id="WP_185683775.1">
    <property type="nucleotide sequence ID" value="NZ_JACLAU010000018.1"/>
</dbReference>
<dbReference type="InterPro" id="IPR014819">
    <property type="entry name" value="PriCT_2"/>
</dbReference>
<dbReference type="Pfam" id="PF13481">
    <property type="entry name" value="AAA_25"/>
    <property type="match status" value="1"/>
</dbReference>
<dbReference type="GO" id="GO:0016817">
    <property type="term" value="F:hydrolase activity, acting on acid anhydrides"/>
    <property type="evidence" value="ECO:0007669"/>
    <property type="project" value="InterPro"/>
</dbReference>
<gene>
    <name evidence="2" type="ORF">H7F49_11670</name>
</gene>